<accession>A0A9W7SVW6</accession>
<organism evidence="1 2">
    <name type="scientific">Teratosphaeria destructans</name>
    <dbReference type="NCBI Taxonomy" id="418781"/>
    <lineage>
        <taxon>Eukaryota</taxon>
        <taxon>Fungi</taxon>
        <taxon>Dikarya</taxon>
        <taxon>Ascomycota</taxon>
        <taxon>Pezizomycotina</taxon>
        <taxon>Dothideomycetes</taxon>
        <taxon>Dothideomycetidae</taxon>
        <taxon>Mycosphaerellales</taxon>
        <taxon>Teratosphaeriaceae</taxon>
        <taxon>Teratosphaeria</taxon>
    </lineage>
</organism>
<name>A0A9W7SVW6_9PEZI</name>
<gene>
    <name evidence="1" type="ORF">Tdes44962_MAKER08570</name>
</gene>
<comment type="caution">
    <text evidence="1">The sequence shown here is derived from an EMBL/GenBank/DDBJ whole genome shotgun (WGS) entry which is preliminary data.</text>
</comment>
<dbReference type="OrthoDB" id="10301032at2759"/>
<protein>
    <submittedName>
        <fullName evidence="1">Uncharacterized protein</fullName>
    </submittedName>
</protein>
<evidence type="ECO:0000313" key="2">
    <source>
        <dbReference type="Proteomes" id="UP001138500"/>
    </source>
</evidence>
<dbReference type="EMBL" id="RIBY02000946">
    <property type="protein sequence ID" value="KAH9835106.1"/>
    <property type="molecule type" value="Genomic_DNA"/>
</dbReference>
<reference evidence="1 2" key="2">
    <citation type="journal article" date="2021" name="Curr. Genet.">
        <title>Genetic response to nitrogen starvation in the aggressive Eucalyptus foliar pathogen Teratosphaeria destructans.</title>
        <authorList>
            <person name="Havenga M."/>
            <person name="Wingfield B.D."/>
            <person name="Wingfield M.J."/>
            <person name="Dreyer L.L."/>
            <person name="Roets F."/>
            <person name="Aylward J."/>
        </authorList>
    </citation>
    <scope>NUCLEOTIDE SEQUENCE [LARGE SCALE GENOMIC DNA]</scope>
    <source>
        <strain evidence="1">CMW44962</strain>
    </source>
</reference>
<evidence type="ECO:0000313" key="1">
    <source>
        <dbReference type="EMBL" id="KAH9835106.1"/>
    </source>
</evidence>
<proteinExistence type="predicted"/>
<reference evidence="1 2" key="1">
    <citation type="journal article" date="2018" name="IMA Fungus">
        <title>IMA Genome-F 10: Nine draft genome sequences of Claviceps purpurea s.lat., including C. arundinis, C. humidiphila, and C. cf. spartinae, pseudomolecules for the pitch canker pathogen Fusarium circinatum, draft genome of Davidsoniella eucalypti, Grosmannia galeiformis, Quambalaria eucalypti, and Teratosphaeria destructans.</title>
        <authorList>
            <person name="Wingfield B.D."/>
            <person name="Liu M."/>
            <person name="Nguyen H.D."/>
            <person name="Lane F.A."/>
            <person name="Morgan S.W."/>
            <person name="De Vos L."/>
            <person name="Wilken P.M."/>
            <person name="Duong T.A."/>
            <person name="Aylward J."/>
            <person name="Coetzee M.P."/>
            <person name="Dadej K."/>
            <person name="De Beer Z.W."/>
            <person name="Findlay W."/>
            <person name="Havenga M."/>
            <person name="Kolarik M."/>
            <person name="Menzies J.G."/>
            <person name="Naidoo K."/>
            <person name="Pochopski O."/>
            <person name="Shoukouhi P."/>
            <person name="Santana Q.C."/>
            <person name="Seifert K.A."/>
            <person name="Soal N."/>
            <person name="Steenkamp E.T."/>
            <person name="Tatham C.T."/>
            <person name="van der Nest M.A."/>
            <person name="Wingfield M.J."/>
        </authorList>
    </citation>
    <scope>NUCLEOTIDE SEQUENCE [LARGE SCALE GENOMIC DNA]</scope>
    <source>
        <strain evidence="1">CMW44962</strain>
    </source>
</reference>
<keyword evidence="2" id="KW-1185">Reference proteome</keyword>
<dbReference type="AlphaFoldDB" id="A0A9W7SVW6"/>
<dbReference type="Proteomes" id="UP001138500">
    <property type="component" value="Unassembled WGS sequence"/>
</dbReference>
<sequence>MDANMGAAEGVSAIPEPPENWTAYKLNIDGVSYYTTRTNYQNVRVIKKSGQLVWPSEIERCSLIATIRKNWANWSWVPLTEIIGLHYFGDKIEKGVYAGLARMSEQTTLEQAKTLLERVTGGRKGMESVLSVEDVEVALGMI</sequence>